<sequence>MDMSSQDPFFVAGFDVTADADTEFNQWYDTVHIPDALGIGGFRSVTRLVRAGEYDNTFGPKYLNLYQVSSQSDFEAGWDTDYRRASSADFNRWGPALSNGHVGLYVPFER</sequence>
<proteinExistence type="predicted"/>
<protein>
    <submittedName>
        <fullName evidence="1">Unannotated protein</fullName>
    </submittedName>
</protein>
<name>A0A6J7K373_9ZZZZ</name>
<gene>
    <name evidence="1" type="ORF">UFOPK3773_01284</name>
</gene>
<dbReference type="SUPFAM" id="SSF54909">
    <property type="entry name" value="Dimeric alpha+beta barrel"/>
    <property type="match status" value="1"/>
</dbReference>
<dbReference type="Pfam" id="PF14114">
    <property type="entry name" value="DUF4286"/>
    <property type="match status" value="1"/>
</dbReference>
<dbReference type="AlphaFoldDB" id="A0A6J7K373"/>
<dbReference type="InterPro" id="IPR025563">
    <property type="entry name" value="DUF4286"/>
</dbReference>
<dbReference type="EMBL" id="CAFBNF010000146">
    <property type="protein sequence ID" value="CAB4948814.1"/>
    <property type="molecule type" value="Genomic_DNA"/>
</dbReference>
<dbReference type="InterPro" id="IPR011008">
    <property type="entry name" value="Dimeric_a/b-barrel"/>
</dbReference>
<evidence type="ECO:0000313" key="1">
    <source>
        <dbReference type="EMBL" id="CAB4948814.1"/>
    </source>
</evidence>
<accession>A0A6J7K373</accession>
<organism evidence="1">
    <name type="scientific">freshwater metagenome</name>
    <dbReference type="NCBI Taxonomy" id="449393"/>
    <lineage>
        <taxon>unclassified sequences</taxon>
        <taxon>metagenomes</taxon>
        <taxon>ecological metagenomes</taxon>
    </lineage>
</organism>
<reference evidence="1" key="1">
    <citation type="submission" date="2020-05" db="EMBL/GenBank/DDBJ databases">
        <authorList>
            <person name="Chiriac C."/>
            <person name="Salcher M."/>
            <person name="Ghai R."/>
            <person name="Kavagutti S V."/>
        </authorList>
    </citation>
    <scope>NUCLEOTIDE SEQUENCE</scope>
</reference>